<organism evidence="2 3">
    <name type="scientific">Streptomyces fagopyri</name>
    <dbReference type="NCBI Taxonomy" id="2662397"/>
    <lineage>
        <taxon>Bacteria</taxon>
        <taxon>Bacillati</taxon>
        <taxon>Actinomycetota</taxon>
        <taxon>Actinomycetes</taxon>
        <taxon>Kitasatosporales</taxon>
        <taxon>Streptomycetaceae</taxon>
        <taxon>Streptomyces</taxon>
    </lineage>
</organism>
<evidence type="ECO:0000256" key="1">
    <source>
        <dbReference type="SAM" id="Phobius"/>
    </source>
</evidence>
<dbReference type="EMBL" id="CP045643">
    <property type="protein sequence ID" value="QFZ72274.1"/>
    <property type="molecule type" value="Genomic_DNA"/>
</dbReference>
<dbReference type="Proteomes" id="UP000326179">
    <property type="component" value="Chromosome"/>
</dbReference>
<gene>
    <name evidence="2" type="ORF">GFH48_02490</name>
</gene>
<sequence>MITYWSAVVGRVAPAAGLTALVVGGAMLAALLVGDGAPWTTALTQSALAGLTCGVLFTLVVSIPDTATAVRTAAHFGRPLEPAAARLPVIRRVAAVTRGVTAFQLADSTLYALKRAQTPVVSEVLKLGHGQAVLICKSPYGPEIHVSVDFTVTDSRTLAVLTCRPTTSWKRLDGGASWAIAGTLERQVRAALREH</sequence>
<feature type="transmembrane region" description="Helical" evidence="1">
    <location>
        <begin position="39"/>
        <end position="61"/>
    </location>
</feature>
<dbReference type="KEGG" id="sfy:GFH48_02490"/>
<evidence type="ECO:0008006" key="4">
    <source>
        <dbReference type="Google" id="ProtNLM"/>
    </source>
</evidence>
<proteinExistence type="predicted"/>
<keyword evidence="1" id="KW-0812">Transmembrane</keyword>
<dbReference type="RefSeq" id="WP_153286642.1">
    <property type="nucleotide sequence ID" value="NZ_CP045643.1"/>
</dbReference>
<name>A0A5Q0L686_9ACTN</name>
<keyword evidence="3" id="KW-1185">Reference proteome</keyword>
<reference evidence="2 3" key="1">
    <citation type="submission" date="2019-10" db="EMBL/GenBank/DDBJ databases">
        <title>A novel species.</title>
        <authorList>
            <person name="Gao J."/>
        </authorList>
    </citation>
    <scope>NUCLEOTIDE SEQUENCE [LARGE SCALE GENOMIC DNA]</scope>
    <source>
        <strain evidence="2 3">QMT-28</strain>
    </source>
</reference>
<accession>A0A5Q0L686</accession>
<evidence type="ECO:0000313" key="3">
    <source>
        <dbReference type="Proteomes" id="UP000326179"/>
    </source>
</evidence>
<evidence type="ECO:0000313" key="2">
    <source>
        <dbReference type="EMBL" id="QFZ72274.1"/>
    </source>
</evidence>
<dbReference type="AlphaFoldDB" id="A0A5Q0L686"/>
<protein>
    <recommendedName>
        <fullName evidence="4">DUF1499 domain-containing protein</fullName>
    </recommendedName>
</protein>
<keyword evidence="1" id="KW-1133">Transmembrane helix</keyword>
<keyword evidence="1" id="KW-0472">Membrane</keyword>
<feature type="transmembrane region" description="Helical" evidence="1">
    <location>
        <begin position="12"/>
        <end position="33"/>
    </location>
</feature>